<dbReference type="AlphaFoldDB" id="A0A449BDL4"/>
<dbReference type="InterPro" id="IPR001650">
    <property type="entry name" value="Helicase_C-like"/>
</dbReference>
<dbReference type="RefSeq" id="WP_026390176.1">
    <property type="nucleotide sequence ID" value="NZ_LR215048.1"/>
</dbReference>
<dbReference type="InterPro" id="IPR011545">
    <property type="entry name" value="DEAD/DEAH_box_helicase_dom"/>
</dbReference>
<keyword evidence="3 11" id="KW-0347">Helicase</keyword>
<dbReference type="PROSITE" id="PS51192">
    <property type="entry name" value="HELICASE_ATP_BIND_1"/>
    <property type="match status" value="1"/>
</dbReference>
<dbReference type="InterPro" id="IPR012677">
    <property type="entry name" value="Nucleotide-bd_a/b_plait_sf"/>
</dbReference>
<dbReference type="Gene3D" id="3.40.50.300">
    <property type="entry name" value="P-loop containing nucleotide triphosphate hydrolases"/>
    <property type="match status" value="2"/>
</dbReference>
<dbReference type="SMART" id="SM00490">
    <property type="entry name" value="HELICc"/>
    <property type="match status" value="1"/>
</dbReference>
<evidence type="ECO:0000256" key="2">
    <source>
        <dbReference type="ARBA" id="ARBA00022801"/>
    </source>
</evidence>
<dbReference type="PANTHER" id="PTHR47959">
    <property type="entry name" value="ATP-DEPENDENT RNA HELICASE RHLE-RELATED"/>
    <property type="match status" value="1"/>
</dbReference>
<keyword evidence="12" id="KW-1185">Reference proteome</keyword>
<dbReference type="InterPro" id="IPR014001">
    <property type="entry name" value="Helicase_ATP-bd"/>
</dbReference>
<dbReference type="InterPro" id="IPR014014">
    <property type="entry name" value="RNA_helicase_DEAD_Q_motif"/>
</dbReference>
<dbReference type="EC" id="3.6.4.13" evidence="11"/>
<evidence type="ECO:0000313" key="11">
    <source>
        <dbReference type="EMBL" id="VEU80522.1"/>
    </source>
</evidence>
<evidence type="ECO:0000313" key="12">
    <source>
        <dbReference type="Proteomes" id="UP000289841"/>
    </source>
</evidence>
<dbReference type="PROSITE" id="PS51194">
    <property type="entry name" value="HELICASE_CTER"/>
    <property type="match status" value="1"/>
</dbReference>
<evidence type="ECO:0000256" key="3">
    <source>
        <dbReference type="ARBA" id="ARBA00022806"/>
    </source>
</evidence>
<feature type="short sequence motif" description="Q motif" evidence="6">
    <location>
        <begin position="3"/>
        <end position="31"/>
    </location>
</feature>
<dbReference type="Pfam" id="PF00270">
    <property type="entry name" value="DEAD"/>
    <property type="match status" value="1"/>
</dbReference>
<dbReference type="CDD" id="cd00268">
    <property type="entry name" value="DEADc"/>
    <property type="match status" value="1"/>
</dbReference>
<dbReference type="InterPro" id="IPR027417">
    <property type="entry name" value="P-loop_NTPase"/>
</dbReference>
<dbReference type="SMART" id="SM00487">
    <property type="entry name" value="DEXDc"/>
    <property type="match status" value="1"/>
</dbReference>
<evidence type="ECO:0000256" key="1">
    <source>
        <dbReference type="ARBA" id="ARBA00022741"/>
    </source>
</evidence>
<sequence length="535" mass="60990">MKLLFEDLNILSETKQAIKDLGIESATSIQELAIPLMIEGKDFIAQAQTGTGKTFAFAVPILEKINVKDRSTQSLVLCPTRELALQVYNEFIKLVKYNKDVTVSPIVGGESYDRQFKALKRKPHIIVGTPGRIIDHMERKTIDLSDLKVLTFDEADEMLKMGFQEDIERILRDTPSERQTVLFSATIPNEIKKIAKNYQRDSEIIKVENQHLTVDTVSQNYFVVQKRDKLKLVRRILDLDSINSAIVFANTKKEVDEITEELRTFGYHADSLHGDLKQSQRNAVTNSFRNKSLTILVATDVAARGLDISNVELVINYELPHENEVYVHRIGRTGRAGNTGKAYSIVTPRGEGKIRELESFTKSKIGVLEVPTKKKIRGKRVAKFIDEITEEALNNESNHETVINTLIGKGITYEQLLNTLINKVIPSDSEYEEIEFVAPREQREKNKDNKSSRTRTRNDSNYTMYKISLGRKDKINPNYLLELLSNIFDIRPKNVGDIKHFDKYTNFQISNRTVDILGANKKVKYRGKNVVIEAI</sequence>
<evidence type="ECO:0000256" key="6">
    <source>
        <dbReference type="PROSITE-ProRule" id="PRU00552"/>
    </source>
</evidence>
<dbReference type="GO" id="GO:0003724">
    <property type="term" value="F:RNA helicase activity"/>
    <property type="evidence" value="ECO:0007669"/>
    <property type="project" value="UniProtKB-EC"/>
</dbReference>
<dbReference type="Proteomes" id="UP000289841">
    <property type="component" value="Chromosome"/>
</dbReference>
<dbReference type="InterPro" id="IPR050079">
    <property type="entry name" value="DEAD_box_RNA_helicase"/>
</dbReference>
<dbReference type="Gene3D" id="3.30.70.330">
    <property type="match status" value="1"/>
</dbReference>
<keyword evidence="2 11" id="KW-0378">Hydrolase</keyword>
<dbReference type="CDD" id="cd12252">
    <property type="entry name" value="RRM_DbpA"/>
    <property type="match status" value="1"/>
</dbReference>
<dbReference type="CDD" id="cd18787">
    <property type="entry name" value="SF2_C_DEAD"/>
    <property type="match status" value="1"/>
</dbReference>
<dbReference type="PROSITE" id="PS51195">
    <property type="entry name" value="Q_MOTIF"/>
    <property type="match status" value="1"/>
</dbReference>
<reference evidence="11 12" key="1">
    <citation type="submission" date="2019-01" db="EMBL/GenBank/DDBJ databases">
        <authorList>
            <consortium name="Pathogen Informatics"/>
        </authorList>
    </citation>
    <scope>NUCLEOTIDE SEQUENCE [LARGE SCALE GENOMIC DNA]</scope>
    <source>
        <strain evidence="11 12">NCTC10138</strain>
    </source>
</reference>
<evidence type="ECO:0000259" key="8">
    <source>
        <dbReference type="PROSITE" id="PS51192"/>
    </source>
</evidence>
<dbReference type="GO" id="GO:0016787">
    <property type="term" value="F:hydrolase activity"/>
    <property type="evidence" value="ECO:0007669"/>
    <property type="project" value="UniProtKB-KW"/>
</dbReference>
<evidence type="ECO:0000256" key="5">
    <source>
        <dbReference type="ARBA" id="ARBA00038437"/>
    </source>
</evidence>
<feature type="region of interest" description="Disordered" evidence="7">
    <location>
        <begin position="439"/>
        <end position="458"/>
    </location>
</feature>
<name>A0A449BDL4_HAPAX</name>
<evidence type="ECO:0000259" key="10">
    <source>
        <dbReference type="PROSITE" id="PS51195"/>
    </source>
</evidence>
<proteinExistence type="inferred from homology"/>
<feature type="domain" description="Helicase C-terminal" evidence="9">
    <location>
        <begin position="231"/>
        <end position="376"/>
    </location>
</feature>
<comment type="similarity">
    <text evidence="5">Belongs to the DEAD box helicase family.</text>
</comment>
<feature type="compositionally biased region" description="Basic and acidic residues" evidence="7">
    <location>
        <begin position="439"/>
        <end position="451"/>
    </location>
</feature>
<dbReference type="STRING" id="1278311.GCA_000428705_00511"/>
<keyword evidence="4" id="KW-0067">ATP-binding</keyword>
<feature type="domain" description="DEAD-box RNA helicase Q" evidence="10">
    <location>
        <begin position="3"/>
        <end position="31"/>
    </location>
</feature>
<dbReference type="EMBL" id="LR215048">
    <property type="protein sequence ID" value="VEU80522.1"/>
    <property type="molecule type" value="Genomic_DNA"/>
</dbReference>
<dbReference type="OrthoDB" id="9805696at2"/>
<evidence type="ECO:0000256" key="7">
    <source>
        <dbReference type="SAM" id="MobiDB-lite"/>
    </source>
</evidence>
<keyword evidence="1" id="KW-0547">Nucleotide-binding</keyword>
<dbReference type="Pfam" id="PF00271">
    <property type="entry name" value="Helicase_C"/>
    <property type="match status" value="1"/>
</dbReference>
<dbReference type="InterPro" id="IPR044742">
    <property type="entry name" value="DEAD/DEAH_RhlB"/>
</dbReference>
<accession>A0A449BDL4</accession>
<feature type="domain" description="Helicase ATP-binding" evidence="8">
    <location>
        <begin position="34"/>
        <end position="205"/>
    </location>
</feature>
<dbReference type="InterPro" id="IPR005580">
    <property type="entry name" value="DbpA/CsdA_RNA-bd_dom"/>
</dbReference>
<dbReference type="KEGG" id="aaxa:NCTC10138_00896"/>
<dbReference type="SUPFAM" id="SSF52540">
    <property type="entry name" value="P-loop containing nucleoside triphosphate hydrolases"/>
    <property type="match status" value="1"/>
</dbReference>
<evidence type="ECO:0000256" key="4">
    <source>
        <dbReference type="ARBA" id="ARBA00022840"/>
    </source>
</evidence>
<dbReference type="GO" id="GO:0005524">
    <property type="term" value="F:ATP binding"/>
    <property type="evidence" value="ECO:0007669"/>
    <property type="project" value="UniProtKB-KW"/>
</dbReference>
<dbReference type="PANTHER" id="PTHR47959:SF13">
    <property type="entry name" value="ATP-DEPENDENT RNA HELICASE RHLE"/>
    <property type="match status" value="1"/>
</dbReference>
<dbReference type="GO" id="GO:0003676">
    <property type="term" value="F:nucleic acid binding"/>
    <property type="evidence" value="ECO:0007669"/>
    <property type="project" value="InterPro"/>
</dbReference>
<dbReference type="GO" id="GO:0005829">
    <property type="term" value="C:cytosol"/>
    <property type="evidence" value="ECO:0007669"/>
    <property type="project" value="TreeGrafter"/>
</dbReference>
<gene>
    <name evidence="11" type="primary">deaD_2</name>
    <name evidence="11" type="ORF">NCTC10138_00896</name>
</gene>
<evidence type="ECO:0000259" key="9">
    <source>
        <dbReference type="PROSITE" id="PS51194"/>
    </source>
</evidence>
<organism evidence="11 12">
    <name type="scientific">Haploplasma axanthum</name>
    <name type="common">Acholeplasma axanthum</name>
    <dbReference type="NCBI Taxonomy" id="29552"/>
    <lineage>
        <taxon>Bacteria</taxon>
        <taxon>Bacillati</taxon>
        <taxon>Mycoplasmatota</taxon>
        <taxon>Mollicutes</taxon>
        <taxon>Acholeplasmatales</taxon>
        <taxon>Acholeplasmataceae</taxon>
        <taxon>Haploplasma</taxon>
    </lineage>
</organism>
<dbReference type="Pfam" id="PF03880">
    <property type="entry name" value="DbpA"/>
    <property type="match status" value="1"/>
</dbReference>
<protein>
    <submittedName>
        <fullName evidence="11">DEAD-box ATP-dependent RNA helicase</fullName>
        <ecNumber evidence="11">3.6.4.13</ecNumber>
    </submittedName>
</protein>